<protein>
    <recommendedName>
        <fullName evidence="1">Nucleotide-diphospho-sugar transferase domain-containing protein</fullName>
    </recommendedName>
</protein>
<dbReference type="InterPro" id="IPR005069">
    <property type="entry name" value="Nucl-diP-sugar_transferase"/>
</dbReference>
<proteinExistence type="predicted"/>
<evidence type="ECO:0000313" key="2">
    <source>
        <dbReference type="EMBL" id="QHU26327.1"/>
    </source>
</evidence>
<dbReference type="InterPro" id="IPR052636">
    <property type="entry name" value="UDP-D-xylose:L-fucose_XylT"/>
</dbReference>
<dbReference type="EMBL" id="MN740438">
    <property type="protein sequence ID" value="QHU26327.1"/>
    <property type="molecule type" value="Genomic_DNA"/>
</dbReference>
<dbReference type="Gene3D" id="3.90.550.10">
    <property type="entry name" value="Spore Coat Polysaccharide Biosynthesis Protein SpsA, Chain A"/>
    <property type="match status" value="1"/>
</dbReference>
<sequence length="253" mass="29308">MGDLAACKNAKIVWITLINYGYIHFAKNFLQSAVPLDFQLVVYCLDIYTYMELQGTPKCICIMADFVKDLPSELKVWGEAEYENIVFAKLDAIRYTLQETYDLGVKAVGYIDTDIFLFSDPSPHFLDEMQLYQDIDIFSQCGEENMECSHRFFCPMLCSGVFVVRNKKNLYGLFEYTANDIPTFSGDQQFLVHKIKEKGLPHRTMPTSIMPNGSYYRLDEKVTFPPETCLIHFNYLVGSRKELLMRHQGLWLL</sequence>
<dbReference type="PANTHER" id="PTHR47032:SF1">
    <property type="entry name" value="UDP-D-XYLOSE:L-FUCOSE ALPHA-1,3-D-XYLOSYLTRANSFERASE-RELATED"/>
    <property type="match status" value="1"/>
</dbReference>
<dbReference type="PANTHER" id="PTHR47032">
    <property type="entry name" value="UDP-D-XYLOSE:L-FUCOSE ALPHA-1,3-D-XYLOSYLTRANSFERASE-RELATED"/>
    <property type="match status" value="1"/>
</dbReference>
<evidence type="ECO:0000259" key="1">
    <source>
        <dbReference type="Pfam" id="PF03407"/>
    </source>
</evidence>
<dbReference type="AlphaFoldDB" id="A0A6C0L7H8"/>
<dbReference type="InterPro" id="IPR029044">
    <property type="entry name" value="Nucleotide-diphossugar_trans"/>
</dbReference>
<organism evidence="2">
    <name type="scientific">viral metagenome</name>
    <dbReference type="NCBI Taxonomy" id="1070528"/>
    <lineage>
        <taxon>unclassified sequences</taxon>
        <taxon>metagenomes</taxon>
        <taxon>organismal metagenomes</taxon>
    </lineage>
</organism>
<accession>A0A6C0L7H8</accession>
<name>A0A6C0L7H8_9ZZZZ</name>
<reference evidence="2" key="1">
    <citation type="journal article" date="2020" name="Nature">
        <title>Giant virus diversity and host interactions through global metagenomics.</title>
        <authorList>
            <person name="Schulz F."/>
            <person name="Roux S."/>
            <person name="Paez-Espino D."/>
            <person name="Jungbluth S."/>
            <person name="Walsh D.A."/>
            <person name="Denef V.J."/>
            <person name="McMahon K.D."/>
            <person name="Konstantinidis K.T."/>
            <person name="Eloe-Fadrosh E.A."/>
            <person name="Kyrpides N.C."/>
            <person name="Woyke T."/>
        </authorList>
    </citation>
    <scope>NUCLEOTIDE SEQUENCE</scope>
    <source>
        <strain evidence="2">GVMAG-M-3300027759-16</strain>
    </source>
</reference>
<dbReference type="GO" id="GO:0016757">
    <property type="term" value="F:glycosyltransferase activity"/>
    <property type="evidence" value="ECO:0007669"/>
    <property type="project" value="TreeGrafter"/>
</dbReference>
<dbReference type="Pfam" id="PF03407">
    <property type="entry name" value="Nucleotid_trans"/>
    <property type="match status" value="1"/>
</dbReference>
<dbReference type="GO" id="GO:0005794">
    <property type="term" value="C:Golgi apparatus"/>
    <property type="evidence" value="ECO:0007669"/>
    <property type="project" value="TreeGrafter"/>
</dbReference>
<dbReference type="SUPFAM" id="SSF53448">
    <property type="entry name" value="Nucleotide-diphospho-sugar transferases"/>
    <property type="match status" value="1"/>
</dbReference>
<feature type="domain" description="Nucleotide-diphospho-sugar transferase" evidence="1">
    <location>
        <begin position="40"/>
        <end position="240"/>
    </location>
</feature>